<feature type="region of interest" description="Disordered" evidence="1">
    <location>
        <begin position="205"/>
        <end position="225"/>
    </location>
</feature>
<comment type="caution">
    <text evidence="2">The sequence shown here is derived from an EMBL/GenBank/DDBJ whole genome shotgun (WGS) entry which is preliminary data.</text>
</comment>
<protein>
    <submittedName>
        <fullName evidence="2">Uncharacterized protein</fullName>
    </submittedName>
</protein>
<proteinExistence type="predicted"/>
<organism evidence="2 3">
    <name type="scientific">Recurvomyces mirabilis</name>
    <dbReference type="NCBI Taxonomy" id="574656"/>
    <lineage>
        <taxon>Eukaryota</taxon>
        <taxon>Fungi</taxon>
        <taxon>Dikarya</taxon>
        <taxon>Ascomycota</taxon>
        <taxon>Pezizomycotina</taxon>
        <taxon>Dothideomycetes</taxon>
        <taxon>Dothideomycetidae</taxon>
        <taxon>Mycosphaerellales</taxon>
        <taxon>Teratosphaeriaceae</taxon>
        <taxon>Recurvomyces</taxon>
    </lineage>
</organism>
<dbReference type="Proteomes" id="UP001274830">
    <property type="component" value="Unassembled WGS sequence"/>
</dbReference>
<feature type="region of interest" description="Disordered" evidence="1">
    <location>
        <begin position="72"/>
        <end position="125"/>
    </location>
</feature>
<feature type="compositionally biased region" description="Low complexity" evidence="1">
    <location>
        <begin position="313"/>
        <end position="323"/>
    </location>
</feature>
<accession>A0AAE0WSJ7</accession>
<dbReference type="AlphaFoldDB" id="A0AAE0WSJ7"/>
<feature type="compositionally biased region" description="Basic residues" evidence="1">
    <location>
        <begin position="494"/>
        <end position="505"/>
    </location>
</feature>
<reference evidence="2" key="1">
    <citation type="submission" date="2023-07" db="EMBL/GenBank/DDBJ databases">
        <title>Black Yeasts Isolated from many extreme environments.</title>
        <authorList>
            <person name="Coleine C."/>
            <person name="Stajich J.E."/>
            <person name="Selbmann L."/>
        </authorList>
    </citation>
    <scope>NUCLEOTIDE SEQUENCE</scope>
    <source>
        <strain evidence="2">CCFEE 5485</strain>
    </source>
</reference>
<feature type="compositionally biased region" description="Acidic residues" evidence="1">
    <location>
        <begin position="390"/>
        <end position="401"/>
    </location>
</feature>
<gene>
    <name evidence="2" type="ORF">LTR78_003253</name>
</gene>
<evidence type="ECO:0000313" key="2">
    <source>
        <dbReference type="EMBL" id="KAK3677048.1"/>
    </source>
</evidence>
<feature type="region of interest" description="Disordered" evidence="1">
    <location>
        <begin position="486"/>
        <end position="505"/>
    </location>
</feature>
<name>A0AAE0WSJ7_9PEZI</name>
<evidence type="ECO:0000256" key="1">
    <source>
        <dbReference type="SAM" id="MobiDB-lite"/>
    </source>
</evidence>
<sequence>MADEYDYDVDEFDYGDGWMYVEDEFGLADELAEGQIPDPGYSGTNNEIEMDEYEYDFFDYWIDAEYGDDPYWDHGDQRSGTAASPEKSGQKRKRSAPAKPSVVDKRRKTSGKQQQQSIPVPPGGVVDNVVFLSQNERYRRSTAKPAPGNHLKRYGLLPDWETRFADADGEVKIVDMPVDMMQAAEATADETPTNIRALSAEVLDGDEDGEGWEDEGEDAEIEGGSGLELDPEMLKTILRQRLGEAGLEGMDEGAFMASISKLLSGEAADDDATAHLADMLLGKAASGGGGDSAVSSWLSQQGVTLEEDDDDTSSVAASSVATAGLPGPSTMLSVKRNAIMSPPDSGVSGLDSSSQTAVASKEMPLHSGSPKAQHMKPPRKKVSFDVPRTEEEDEELDDGDEASMTLPTSQHGVPKVAVTAARAVQSKVASARAKAAVKDRATPGDQLQDELAVEADVVVAPIRQTRKRKAANESDIASDVAELGKRAVKEPATRKTRSARARSGK</sequence>
<keyword evidence="3" id="KW-1185">Reference proteome</keyword>
<feature type="region of interest" description="Disordered" evidence="1">
    <location>
        <begin position="302"/>
        <end position="413"/>
    </location>
</feature>
<feature type="compositionally biased region" description="Acidic residues" evidence="1">
    <location>
        <begin position="205"/>
        <end position="221"/>
    </location>
</feature>
<evidence type="ECO:0000313" key="3">
    <source>
        <dbReference type="Proteomes" id="UP001274830"/>
    </source>
</evidence>
<dbReference type="EMBL" id="JAUTXT010000008">
    <property type="protein sequence ID" value="KAK3677048.1"/>
    <property type="molecule type" value="Genomic_DNA"/>
</dbReference>